<keyword evidence="2" id="KW-1185">Reference proteome</keyword>
<dbReference type="OrthoDB" id="3295547at2"/>
<dbReference type="EMBL" id="QGGR01000007">
    <property type="protein sequence ID" value="PWK47567.1"/>
    <property type="molecule type" value="Genomic_DNA"/>
</dbReference>
<comment type="caution">
    <text evidence="1">The sequence shown here is derived from an EMBL/GenBank/DDBJ whole genome shotgun (WGS) entry which is preliminary data.</text>
</comment>
<proteinExistence type="predicted"/>
<name>A0A316FZI5_9ACTN</name>
<accession>A0A316FZI5</accession>
<protein>
    <recommendedName>
        <fullName evidence="3">Lipoprotein</fullName>
    </recommendedName>
</protein>
<evidence type="ECO:0000313" key="1">
    <source>
        <dbReference type="EMBL" id="PWK47567.1"/>
    </source>
</evidence>
<organism evidence="1 2">
    <name type="scientific">Actinoplanes xinjiangensis</name>
    <dbReference type="NCBI Taxonomy" id="512350"/>
    <lineage>
        <taxon>Bacteria</taxon>
        <taxon>Bacillati</taxon>
        <taxon>Actinomycetota</taxon>
        <taxon>Actinomycetes</taxon>
        <taxon>Micromonosporales</taxon>
        <taxon>Micromonosporaceae</taxon>
        <taxon>Actinoplanes</taxon>
    </lineage>
</organism>
<reference evidence="1 2" key="1">
    <citation type="submission" date="2018-05" db="EMBL/GenBank/DDBJ databases">
        <title>Genomic Encyclopedia of Archaeal and Bacterial Type Strains, Phase II (KMG-II): from individual species to whole genera.</title>
        <authorList>
            <person name="Goeker M."/>
        </authorList>
    </citation>
    <scope>NUCLEOTIDE SEQUENCE [LARGE SCALE GENOMIC DNA]</scope>
    <source>
        <strain evidence="1 2">DSM 45184</strain>
    </source>
</reference>
<evidence type="ECO:0008006" key="3">
    <source>
        <dbReference type="Google" id="ProtNLM"/>
    </source>
</evidence>
<sequence length="326" mass="34130">MRVHATVATVALFAVLAGGCARTGVDSGAVPGPVRSGPIAEVHERWESCDAAAPAKTNEWYDNAQDALGLPRLDGTFQPVAALICRNGIQERPGGGTEMTAEEARADDLSALLPALLLPDEAATAQACTADLPGVPWLALVDRDGRWVRPGIPIDSCSKPRTEFRQAYEKLVTVTVKSRVLRQMESDEAATAGCSQSYGDMTWASGGAENVRENTLAPLPVSTSARRCVYDVPVGERGSGKPAGEFRDGGPLSAADWAAIRTEIEASAPGSAVCRTPAAAFAVINLEPGGTVNIEADGCRRILAETGNGPGVYLKSSERLTELVFG</sequence>
<dbReference type="PROSITE" id="PS51257">
    <property type="entry name" value="PROKAR_LIPOPROTEIN"/>
    <property type="match status" value="1"/>
</dbReference>
<gene>
    <name evidence="1" type="ORF">BC793_107177</name>
</gene>
<dbReference type="Proteomes" id="UP000245697">
    <property type="component" value="Unassembled WGS sequence"/>
</dbReference>
<dbReference type="RefSeq" id="WP_109593672.1">
    <property type="nucleotide sequence ID" value="NZ_BONA01000044.1"/>
</dbReference>
<evidence type="ECO:0000313" key="2">
    <source>
        <dbReference type="Proteomes" id="UP000245697"/>
    </source>
</evidence>
<dbReference type="AlphaFoldDB" id="A0A316FZI5"/>